<protein>
    <submittedName>
        <fullName evidence="1">Uncharacterized protein</fullName>
    </submittedName>
</protein>
<sequence>MSTVAKSQHDLFARELFNHYLSESLWFEVCGWRHLAAHWARIANRALQ</sequence>
<reference evidence="1 2" key="1">
    <citation type="journal article" date="2019" name="Int. J. Syst. Evol. Microbiol.">
        <title>The Global Catalogue of Microorganisms (GCM) 10K type strain sequencing project: providing services to taxonomists for standard genome sequencing and annotation.</title>
        <authorList>
            <consortium name="The Broad Institute Genomics Platform"/>
            <consortium name="The Broad Institute Genome Sequencing Center for Infectious Disease"/>
            <person name="Wu L."/>
            <person name="Ma J."/>
        </authorList>
    </citation>
    <scope>NUCLEOTIDE SEQUENCE [LARGE SCALE GENOMIC DNA]</scope>
    <source>
        <strain evidence="1 2">JCM 15421</strain>
    </source>
</reference>
<dbReference type="RefSeq" id="WP_343787779.1">
    <property type="nucleotide sequence ID" value="NZ_BAAAEU010000004.1"/>
</dbReference>
<proteinExistence type="predicted"/>
<dbReference type="EMBL" id="BAAAEU010000004">
    <property type="protein sequence ID" value="GAA0709446.1"/>
    <property type="molecule type" value="Genomic_DNA"/>
</dbReference>
<organism evidence="1 2">
    <name type="scientific">Dokdonella soli</name>
    <dbReference type="NCBI Taxonomy" id="529810"/>
    <lineage>
        <taxon>Bacteria</taxon>
        <taxon>Pseudomonadati</taxon>
        <taxon>Pseudomonadota</taxon>
        <taxon>Gammaproteobacteria</taxon>
        <taxon>Lysobacterales</taxon>
        <taxon>Rhodanobacteraceae</taxon>
        <taxon>Dokdonella</taxon>
    </lineage>
</organism>
<comment type="caution">
    <text evidence="1">The sequence shown here is derived from an EMBL/GenBank/DDBJ whole genome shotgun (WGS) entry which is preliminary data.</text>
</comment>
<evidence type="ECO:0000313" key="2">
    <source>
        <dbReference type="Proteomes" id="UP001501523"/>
    </source>
</evidence>
<dbReference type="Proteomes" id="UP001501523">
    <property type="component" value="Unassembled WGS sequence"/>
</dbReference>
<keyword evidence="2" id="KW-1185">Reference proteome</keyword>
<gene>
    <name evidence="1" type="ORF">GCM10009105_09920</name>
</gene>
<accession>A0ABN1IDT2</accession>
<evidence type="ECO:0000313" key="1">
    <source>
        <dbReference type="EMBL" id="GAA0709446.1"/>
    </source>
</evidence>
<name>A0ABN1IDT2_9GAMM</name>